<keyword evidence="1" id="KW-0472">Membrane</keyword>
<feature type="transmembrane region" description="Helical" evidence="1">
    <location>
        <begin position="113"/>
        <end position="133"/>
    </location>
</feature>
<dbReference type="Pfam" id="PF10011">
    <property type="entry name" value="DUF2254"/>
    <property type="match status" value="1"/>
</dbReference>
<dbReference type="Proteomes" id="UP001156831">
    <property type="component" value="Unassembled WGS sequence"/>
</dbReference>
<evidence type="ECO:0000313" key="2">
    <source>
        <dbReference type="EMBL" id="MDH5830188.1"/>
    </source>
</evidence>
<protein>
    <submittedName>
        <fullName evidence="2">DUF2254 domain-containing protein</fullName>
    </submittedName>
</protein>
<keyword evidence="1" id="KW-1133">Transmembrane helix</keyword>
<dbReference type="RefSeq" id="WP_280600728.1">
    <property type="nucleotide sequence ID" value="NZ_JARXRN010000021.1"/>
</dbReference>
<reference evidence="2 3" key="1">
    <citation type="submission" date="2023-04" db="EMBL/GenBank/DDBJ databases">
        <title>Luteimonas sp. M1R5S18.</title>
        <authorList>
            <person name="Sun J.-Q."/>
        </authorList>
    </citation>
    <scope>NUCLEOTIDE SEQUENCE [LARGE SCALE GENOMIC DNA]</scope>
    <source>
        <strain evidence="2 3">M1R5S18</strain>
    </source>
</reference>
<proteinExistence type="predicted"/>
<evidence type="ECO:0000313" key="3">
    <source>
        <dbReference type="Proteomes" id="UP001156831"/>
    </source>
</evidence>
<gene>
    <name evidence="2" type="ORF">QFW80_06610</name>
</gene>
<dbReference type="EMBL" id="JARXRN010000021">
    <property type="protein sequence ID" value="MDH5830188.1"/>
    <property type="molecule type" value="Genomic_DNA"/>
</dbReference>
<accession>A0ABT6JID8</accession>
<keyword evidence="3" id="KW-1185">Reference proteome</keyword>
<dbReference type="InterPro" id="IPR018723">
    <property type="entry name" value="DUF2254_membrane"/>
</dbReference>
<organism evidence="2 3">
    <name type="scientific">Luteimonas rhizosphaericola</name>
    <dbReference type="NCBI Taxonomy" id="3042024"/>
    <lineage>
        <taxon>Bacteria</taxon>
        <taxon>Pseudomonadati</taxon>
        <taxon>Pseudomonadota</taxon>
        <taxon>Gammaproteobacteria</taxon>
        <taxon>Lysobacterales</taxon>
        <taxon>Lysobacteraceae</taxon>
        <taxon>Luteimonas</taxon>
    </lineage>
</organism>
<comment type="caution">
    <text evidence="2">The sequence shown here is derived from an EMBL/GenBank/DDBJ whole genome shotgun (WGS) entry which is preliminary data.</text>
</comment>
<name>A0ABT6JID8_9GAMM</name>
<feature type="transmembrane region" description="Helical" evidence="1">
    <location>
        <begin position="21"/>
        <end position="42"/>
    </location>
</feature>
<feature type="transmembrane region" description="Helical" evidence="1">
    <location>
        <begin position="145"/>
        <end position="165"/>
    </location>
</feature>
<sequence>MADRISSGALGKLAVSLRSSFWFLPGCIVLASIGLAVGLVTLDRQSGSGAGQRGEALWAVGADGARELMATIAGSMITVAGVVFSITIVALAQASTQYTSRVLRNFMRDRGNQVVLGVFLGVFAYCLCVMRTITGSEGEGFVPQVAVTSGLGLALVAVAFLVFFIHHVAASIQSGAIAHGIAADTLCTIDALFPDPLEGDDAVPAHEAGDGLHWHPVTASQMGYIERVDYEALLAFARERDVVVRMEASLGDFASPDLPIASIGTARAPGVGDLHRLAGMYAIDSYRTIEQDVAFGIRQLVDVALKALSPAINDSTTAVTSLDYLSLLLRRLAGRRVRPRPLRDAQGLRVLPAGPGFDRLLALAFDQILENAHGNTTVLLRLLRALDEVRGGTTSPARHRLLDARRAVVAEVARRTAPDSDARRRIEAQLAGAIAGDDTTGA</sequence>
<evidence type="ECO:0000256" key="1">
    <source>
        <dbReference type="SAM" id="Phobius"/>
    </source>
</evidence>
<keyword evidence="1" id="KW-0812">Transmembrane</keyword>
<feature type="transmembrane region" description="Helical" evidence="1">
    <location>
        <begin position="68"/>
        <end position="92"/>
    </location>
</feature>